<dbReference type="Pfam" id="PF13527">
    <property type="entry name" value="Acetyltransf_9"/>
    <property type="match status" value="1"/>
</dbReference>
<dbReference type="EMBL" id="JBIBDZ010000006">
    <property type="protein sequence ID" value="MFF5920905.1"/>
    <property type="molecule type" value="Genomic_DNA"/>
</dbReference>
<dbReference type="PANTHER" id="PTHR37817">
    <property type="entry name" value="N-ACETYLTRANSFERASE EIS"/>
    <property type="match status" value="1"/>
</dbReference>
<dbReference type="SUPFAM" id="SSF55729">
    <property type="entry name" value="Acyl-CoA N-acyltransferases (Nat)"/>
    <property type="match status" value="1"/>
</dbReference>
<dbReference type="InterPro" id="IPR051554">
    <property type="entry name" value="Acetyltransferase_Eis"/>
</dbReference>
<gene>
    <name evidence="2" type="ORF">ACFY8C_21565</name>
</gene>
<proteinExistence type="predicted"/>
<dbReference type="Gene3D" id="3.40.630.30">
    <property type="match status" value="1"/>
</dbReference>
<protein>
    <submittedName>
        <fullName evidence="2">GNAT family N-acetyltransferase</fullName>
        <ecNumber evidence="2">2.3.-.-</ecNumber>
    </submittedName>
</protein>
<dbReference type="InterPro" id="IPR000182">
    <property type="entry name" value="GNAT_dom"/>
</dbReference>
<keyword evidence="2" id="KW-0012">Acyltransferase</keyword>
<dbReference type="CDD" id="cd04301">
    <property type="entry name" value="NAT_SF"/>
    <property type="match status" value="1"/>
</dbReference>
<accession>A0ABW6XTT7</accession>
<feature type="domain" description="N-acetyltransferase" evidence="1">
    <location>
        <begin position="10"/>
        <end position="157"/>
    </location>
</feature>
<evidence type="ECO:0000313" key="3">
    <source>
        <dbReference type="Proteomes" id="UP001602370"/>
    </source>
</evidence>
<comment type="caution">
    <text evidence="2">The sequence shown here is derived from an EMBL/GenBank/DDBJ whole genome shotgun (WGS) entry which is preliminary data.</text>
</comment>
<keyword evidence="2" id="KW-0808">Transferase</keyword>
<reference evidence="2 3" key="1">
    <citation type="submission" date="2024-10" db="EMBL/GenBank/DDBJ databases">
        <title>The Natural Products Discovery Center: Release of the First 8490 Sequenced Strains for Exploring Actinobacteria Biosynthetic Diversity.</title>
        <authorList>
            <person name="Kalkreuter E."/>
            <person name="Kautsar S.A."/>
            <person name="Yang D."/>
            <person name="Bader C.D."/>
            <person name="Teijaro C.N."/>
            <person name="Fluegel L."/>
            <person name="Davis C.M."/>
            <person name="Simpson J.R."/>
            <person name="Lauterbach L."/>
            <person name="Steele A.D."/>
            <person name="Gui C."/>
            <person name="Meng S."/>
            <person name="Li G."/>
            <person name="Viehrig K."/>
            <person name="Ye F."/>
            <person name="Su P."/>
            <person name="Kiefer A.F."/>
            <person name="Nichols A."/>
            <person name="Cepeda A.J."/>
            <person name="Yan W."/>
            <person name="Fan B."/>
            <person name="Jiang Y."/>
            <person name="Adhikari A."/>
            <person name="Zheng C.-J."/>
            <person name="Schuster L."/>
            <person name="Cowan T.M."/>
            <person name="Smanski M.J."/>
            <person name="Chevrette M.G."/>
            <person name="De Carvalho L.P.S."/>
            <person name="Shen B."/>
        </authorList>
    </citation>
    <scope>NUCLEOTIDE SEQUENCE [LARGE SCALE GENOMIC DNA]</scope>
    <source>
        <strain evidence="2 3">NPDC012605</strain>
    </source>
</reference>
<dbReference type="PANTHER" id="PTHR37817:SF1">
    <property type="entry name" value="N-ACETYLTRANSFERASE EIS"/>
    <property type="match status" value="1"/>
</dbReference>
<name>A0ABW6XTT7_9ACTN</name>
<dbReference type="PROSITE" id="PS51186">
    <property type="entry name" value="GNAT"/>
    <property type="match status" value="1"/>
</dbReference>
<evidence type="ECO:0000259" key="1">
    <source>
        <dbReference type="PROSITE" id="PS51186"/>
    </source>
</evidence>
<sequence length="174" mass="18964">MSAEGFTSAPVVVRMEAYDRSEIFGEAADPFGVDEWGLVWLPKEYHFGIRSEGRLLAHAGLLVLPLSVGGSRMDVVGLGGVAVASDRRGRGLAARVVGGALEHARTLGPEFALLFCRPDVSGLYARLGWNEVVGDVEVEQPDGPVTMPLRTMWFPLRRGSRWPEGPVRLHSRPM</sequence>
<dbReference type="GO" id="GO:0016746">
    <property type="term" value="F:acyltransferase activity"/>
    <property type="evidence" value="ECO:0007669"/>
    <property type="project" value="UniProtKB-KW"/>
</dbReference>
<dbReference type="Proteomes" id="UP001602370">
    <property type="component" value="Unassembled WGS sequence"/>
</dbReference>
<evidence type="ECO:0000313" key="2">
    <source>
        <dbReference type="EMBL" id="MFF5920905.1"/>
    </source>
</evidence>
<keyword evidence="3" id="KW-1185">Reference proteome</keyword>
<dbReference type="EC" id="2.3.-.-" evidence="2"/>
<dbReference type="RefSeq" id="WP_030313192.1">
    <property type="nucleotide sequence ID" value="NZ_JBIBDZ010000006.1"/>
</dbReference>
<organism evidence="2 3">
    <name type="scientific">Streptomyces flavochromogenes</name>
    <dbReference type="NCBI Taxonomy" id="68199"/>
    <lineage>
        <taxon>Bacteria</taxon>
        <taxon>Bacillati</taxon>
        <taxon>Actinomycetota</taxon>
        <taxon>Actinomycetes</taxon>
        <taxon>Kitasatosporales</taxon>
        <taxon>Streptomycetaceae</taxon>
        <taxon>Streptomyces</taxon>
    </lineage>
</organism>
<dbReference type="InterPro" id="IPR016181">
    <property type="entry name" value="Acyl_CoA_acyltransferase"/>
</dbReference>